<sequence length="422" mass="46877">MLVVEADTKGRPNIIIIVADDMGYGDPSCYGGWINTPNIDSLAAEGLKFTDFHSSGAVCSPTRAGLLTGRYQQRSGIDGVITAAAHRHLGLQPHEITLSKLLKGEGYATAVFGKWHLGYDTKFNPVRHGFDKFIGYVAGNVDYISHVDQTGCSDWWEGDTLVEEPGYVTHLVTKHSVDFIHEHKHRPFLLYVAHEAPHYPYQGPNDKADRTVGGTFPAYGSREDQKEAYREMVEEMDKGIGDIIEALKQNDLDENTLIIFFSDNGGVPIGSNGPLRGYKNELWEGGHRVPAIVRWSGHIKPGTLCDEPVISIDIMPTVLELCSRDIPHGLRLDGVSIAALLLDSKPVAPRTLFWENGNQHAVREGNWKLVLHAKGLDGGIGLYDLSNDLNEQYNKAEQCPELVSELHQKLNEWIQDVHKDRL</sequence>
<evidence type="ECO:0000256" key="2">
    <source>
        <dbReference type="ARBA" id="ARBA00022723"/>
    </source>
</evidence>
<organism evidence="6 7">
    <name type="scientific">Paenibacillus radicis</name>
    <name type="common">ex Xue et al. 2023</name>
    <dbReference type="NCBI Taxonomy" id="2972489"/>
    <lineage>
        <taxon>Bacteria</taxon>
        <taxon>Bacillati</taxon>
        <taxon>Bacillota</taxon>
        <taxon>Bacilli</taxon>
        <taxon>Bacillales</taxon>
        <taxon>Paenibacillaceae</taxon>
        <taxon>Paenibacillus</taxon>
    </lineage>
</organism>
<comment type="caution">
    <text evidence="6">The sequence shown here is derived from an EMBL/GenBank/DDBJ whole genome shotgun (WGS) entry which is preliminary data.</text>
</comment>
<dbReference type="InterPro" id="IPR000917">
    <property type="entry name" value="Sulfatase_N"/>
</dbReference>
<name>A0ABT1YRN8_9BACL</name>
<dbReference type="Proteomes" id="UP001300012">
    <property type="component" value="Unassembled WGS sequence"/>
</dbReference>
<keyword evidence="4" id="KW-0106">Calcium</keyword>
<proteinExistence type="inferred from homology"/>
<dbReference type="InterPro" id="IPR050738">
    <property type="entry name" value="Sulfatase"/>
</dbReference>
<dbReference type="PANTHER" id="PTHR42693">
    <property type="entry name" value="ARYLSULFATASE FAMILY MEMBER"/>
    <property type="match status" value="1"/>
</dbReference>
<dbReference type="Gene3D" id="3.30.1120.10">
    <property type="match status" value="1"/>
</dbReference>
<keyword evidence="3" id="KW-0378">Hydrolase</keyword>
<evidence type="ECO:0000256" key="3">
    <source>
        <dbReference type="ARBA" id="ARBA00022801"/>
    </source>
</evidence>
<evidence type="ECO:0000259" key="5">
    <source>
        <dbReference type="Pfam" id="PF00884"/>
    </source>
</evidence>
<dbReference type="EMBL" id="JANQBD010000032">
    <property type="protein sequence ID" value="MCR8635826.1"/>
    <property type="molecule type" value="Genomic_DNA"/>
</dbReference>
<keyword evidence="2" id="KW-0479">Metal-binding</keyword>
<reference evidence="6 7" key="1">
    <citation type="submission" date="2022-08" db="EMBL/GenBank/DDBJ databases">
        <title>Paenibacillus endoradicis sp. nov., Paenibacillus radicibacter sp. nov and Paenibacillus pararadicis sp. nov., three cold-adapted plant growth-promoting bacteria isolated from root of Larix gmelinii in Great Khingan.</title>
        <authorList>
            <person name="Xue H."/>
        </authorList>
    </citation>
    <scope>NUCLEOTIDE SEQUENCE [LARGE SCALE GENOMIC DNA]</scope>
    <source>
        <strain evidence="6 7">N5-1-1-5</strain>
    </source>
</reference>
<dbReference type="InterPro" id="IPR024607">
    <property type="entry name" value="Sulfatase_CS"/>
</dbReference>
<evidence type="ECO:0000256" key="4">
    <source>
        <dbReference type="ARBA" id="ARBA00022837"/>
    </source>
</evidence>
<evidence type="ECO:0000256" key="1">
    <source>
        <dbReference type="ARBA" id="ARBA00008779"/>
    </source>
</evidence>
<keyword evidence="7" id="KW-1185">Reference proteome</keyword>
<evidence type="ECO:0000313" key="7">
    <source>
        <dbReference type="Proteomes" id="UP001300012"/>
    </source>
</evidence>
<dbReference type="RefSeq" id="WP_258217370.1">
    <property type="nucleotide sequence ID" value="NZ_JANQBD010000032.1"/>
</dbReference>
<gene>
    <name evidence="6" type="ORF">NV381_32015</name>
</gene>
<dbReference type="Pfam" id="PF00884">
    <property type="entry name" value="Sulfatase"/>
    <property type="match status" value="1"/>
</dbReference>
<dbReference type="SUPFAM" id="SSF53649">
    <property type="entry name" value="Alkaline phosphatase-like"/>
    <property type="match status" value="1"/>
</dbReference>
<protein>
    <submittedName>
        <fullName evidence="6">Sulfatase-like hydrolase/transferase</fullName>
    </submittedName>
</protein>
<comment type="similarity">
    <text evidence="1">Belongs to the sulfatase family.</text>
</comment>
<dbReference type="PANTHER" id="PTHR42693:SF53">
    <property type="entry name" value="ENDO-4-O-SULFATASE"/>
    <property type="match status" value="1"/>
</dbReference>
<feature type="domain" description="Sulfatase N-terminal" evidence="5">
    <location>
        <begin position="12"/>
        <end position="321"/>
    </location>
</feature>
<accession>A0ABT1YRN8</accession>
<evidence type="ECO:0000313" key="6">
    <source>
        <dbReference type="EMBL" id="MCR8635826.1"/>
    </source>
</evidence>
<dbReference type="PROSITE" id="PS00523">
    <property type="entry name" value="SULFATASE_1"/>
    <property type="match status" value="1"/>
</dbReference>
<dbReference type="InterPro" id="IPR017850">
    <property type="entry name" value="Alkaline_phosphatase_core_sf"/>
</dbReference>
<dbReference type="Gene3D" id="3.40.720.10">
    <property type="entry name" value="Alkaline Phosphatase, subunit A"/>
    <property type="match status" value="1"/>
</dbReference>